<comment type="function">
    <text evidence="5">Catalyzes the reversible hydration of carbon dioxide to form bicarbonate.</text>
</comment>
<dbReference type="PANTHER" id="PTHR11002">
    <property type="entry name" value="CARBONIC ANHYDRASE"/>
    <property type="match status" value="1"/>
</dbReference>
<evidence type="ECO:0000256" key="1">
    <source>
        <dbReference type="ARBA" id="ARBA00006217"/>
    </source>
</evidence>
<keyword evidence="8" id="KW-1133">Transmembrane helix</keyword>
<evidence type="ECO:0000256" key="4">
    <source>
        <dbReference type="ARBA" id="ARBA00023239"/>
    </source>
</evidence>
<evidence type="ECO:0000256" key="6">
    <source>
        <dbReference type="ARBA" id="ARBA00048348"/>
    </source>
</evidence>
<proteinExistence type="inferred from homology"/>
<organism evidence="9 10">
    <name type="scientific">Amnibacterium soli</name>
    <dbReference type="NCBI Taxonomy" id="1282736"/>
    <lineage>
        <taxon>Bacteria</taxon>
        <taxon>Bacillati</taxon>
        <taxon>Actinomycetota</taxon>
        <taxon>Actinomycetes</taxon>
        <taxon>Micrococcales</taxon>
        <taxon>Microbacteriaceae</taxon>
        <taxon>Amnibacterium</taxon>
    </lineage>
</organism>
<evidence type="ECO:0000256" key="2">
    <source>
        <dbReference type="ARBA" id="ARBA00012925"/>
    </source>
</evidence>
<dbReference type="Proteomes" id="UP001500121">
    <property type="component" value="Unassembled WGS sequence"/>
</dbReference>
<dbReference type="InterPro" id="IPR025339">
    <property type="entry name" value="DUF4245"/>
</dbReference>
<dbReference type="InterPro" id="IPR036874">
    <property type="entry name" value="Carbonic_anhydrase_sf"/>
</dbReference>
<dbReference type="PANTHER" id="PTHR11002:SF79">
    <property type="entry name" value="CARBONIC ANHYDRASE 2"/>
    <property type="match status" value="1"/>
</dbReference>
<evidence type="ECO:0000256" key="7">
    <source>
        <dbReference type="SAM" id="MobiDB-lite"/>
    </source>
</evidence>
<dbReference type="SUPFAM" id="SSF53056">
    <property type="entry name" value="beta-carbonic anhydrase, cab"/>
    <property type="match status" value="1"/>
</dbReference>
<keyword evidence="8" id="KW-0812">Transmembrane</keyword>
<dbReference type="RefSeq" id="WP_345479199.1">
    <property type="nucleotide sequence ID" value="NZ_BAABLP010000001.1"/>
</dbReference>
<dbReference type="EMBL" id="BAABLP010000001">
    <property type="protein sequence ID" value="GAA4736608.1"/>
    <property type="molecule type" value="Genomic_DNA"/>
</dbReference>
<protein>
    <recommendedName>
        <fullName evidence="2">carbonic anhydrase</fullName>
        <ecNumber evidence="2">4.2.1.1</ecNumber>
    </recommendedName>
</protein>
<feature type="region of interest" description="Disordered" evidence="7">
    <location>
        <begin position="1"/>
        <end position="31"/>
    </location>
</feature>
<dbReference type="EC" id="4.2.1.1" evidence="2"/>
<feature type="transmembrane region" description="Helical" evidence="8">
    <location>
        <begin position="45"/>
        <end position="63"/>
    </location>
</feature>
<keyword evidence="8" id="KW-0472">Membrane</keyword>
<evidence type="ECO:0000256" key="5">
    <source>
        <dbReference type="ARBA" id="ARBA00024993"/>
    </source>
</evidence>
<comment type="catalytic activity">
    <reaction evidence="6">
        <text>hydrogencarbonate + H(+) = CO2 + H2O</text>
        <dbReference type="Rhea" id="RHEA:10748"/>
        <dbReference type="ChEBI" id="CHEBI:15377"/>
        <dbReference type="ChEBI" id="CHEBI:15378"/>
        <dbReference type="ChEBI" id="CHEBI:16526"/>
        <dbReference type="ChEBI" id="CHEBI:17544"/>
        <dbReference type="EC" id="4.2.1.1"/>
    </reaction>
</comment>
<dbReference type="PROSITE" id="PS00704">
    <property type="entry name" value="PROK_CO2_ANHYDRASE_1"/>
    <property type="match status" value="1"/>
</dbReference>
<feature type="compositionally biased region" description="Gly residues" evidence="7">
    <location>
        <begin position="1"/>
        <end position="10"/>
    </location>
</feature>
<evidence type="ECO:0000313" key="10">
    <source>
        <dbReference type="Proteomes" id="UP001500121"/>
    </source>
</evidence>
<dbReference type="InterPro" id="IPR015892">
    <property type="entry name" value="Carbonic_anhydrase_CS"/>
</dbReference>
<dbReference type="Gene3D" id="3.40.1050.10">
    <property type="entry name" value="Carbonic anhydrase"/>
    <property type="match status" value="1"/>
</dbReference>
<reference evidence="10" key="1">
    <citation type="journal article" date="2019" name="Int. J. Syst. Evol. Microbiol.">
        <title>The Global Catalogue of Microorganisms (GCM) 10K type strain sequencing project: providing services to taxonomists for standard genome sequencing and annotation.</title>
        <authorList>
            <consortium name="The Broad Institute Genomics Platform"/>
            <consortium name="The Broad Institute Genome Sequencing Center for Infectious Disease"/>
            <person name="Wu L."/>
            <person name="Ma J."/>
        </authorList>
    </citation>
    <scope>NUCLEOTIDE SEQUENCE [LARGE SCALE GENOMIC DNA]</scope>
    <source>
        <strain evidence="10">JCM 19015</strain>
    </source>
</reference>
<comment type="caution">
    <text evidence="9">The sequence shown here is derived from an EMBL/GenBank/DDBJ whole genome shotgun (WGS) entry which is preliminary data.</text>
</comment>
<keyword evidence="10" id="KW-1185">Reference proteome</keyword>
<sequence length="430" mass="43910">MSRAPGGGSGRVVAELGRPETPQETADRKARDRALRRSRQNFRNLIASLAACVGLVIVIVALVPRGVAPTTRDVDVASAVQQFGDTAGQPLLAPKVPSSWKANAAQLRGSGDTASWYVGYVIGGTEYAGLTEGVPGTTGLLETVLEGAQPTGTTTIGSLPWRVYDRRDLGSDAGNVAYGLSTRIGKAVVAVYGTASPEQIRGLAAAVATDAAQRPEGEGDPAVSTERPADEAWDRLAQGNDRFLADAPQHPRQDAHRRSELAEGQRPVAAVLGCSDSRVAAEVLFDQGLGDLFVIRNAGQVASASAIASVEYAVSVLGVPLVVVLAHDSCGAVQAAIDAAAPDAPPLPPLIAAHIQAIRPAVRAAAEGGAPAVGEAHLQSTVASLLGASDLLSAAVADGSVDVIGAQYRLAEGRVERRFAVGATAGADAA</sequence>
<gene>
    <name evidence="9" type="ORF">GCM10025783_03510</name>
</gene>
<evidence type="ECO:0000313" key="9">
    <source>
        <dbReference type="EMBL" id="GAA4736608.1"/>
    </source>
</evidence>
<dbReference type="SMART" id="SM00947">
    <property type="entry name" value="Pro_CA"/>
    <property type="match status" value="1"/>
</dbReference>
<evidence type="ECO:0000256" key="3">
    <source>
        <dbReference type="ARBA" id="ARBA00022833"/>
    </source>
</evidence>
<evidence type="ECO:0000256" key="8">
    <source>
        <dbReference type="SAM" id="Phobius"/>
    </source>
</evidence>
<keyword evidence="4" id="KW-0456">Lyase</keyword>
<dbReference type="Pfam" id="PF00484">
    <property type="entry name" value="Pro_CA"/>
    <property type="match status" value="1"/>
</dbReference>
<name>A0ABP8YQ32_9MICO</name>
<keyword evidence="3" id="KW-0862">Zinc</keyword>
<comment type="similarity">
    <text evidence="1">Belongs to the beta-class carbonic anhydrase family.</text>
</comment>
<accession>A0ABP8YQ32</accession>
<dbReference type="Pfam" id="PF14030">
    <property type="entry name" value="DUF4245"/>
    <property type="match status" value="1"/>
</dbReference>
<dbReference type="InterPro" id="IPR001765">
    <property type="entry name" value="Carbonic_anhydrase"/>
</dbReference>